<evidence type="ECO:0000313" key="8">
    <source>
        <dbReference type="EMBL" id="CAK5284476.1"/>
    </source>
</evidence>
<dbReference type="Proteomes" id="UP001295794">
    <property type="component" value="Unassembled WGS sequence"/>
</dbReference>
<proteinExistence type="inferred from homology"/>
<reference evidence="8" key="1">
    <citation type="submission" date="2023-11" db="EMBL/GenBank/DDBJ databases">
        <authorList>
            <person name="De Vega J J."/>
            <person name="De Vega J J."/>
        </authorList>
    </citation>
    <scope>NUCLEOTIDE SEQUENCE</scope>
</reference>
<dbReference type="InterPro" id="IPR049942">
    <property type="entry name" value="DML1/Misato"/>
</dbReference>
<evidence type="ECO:0000259" key="7">
    <source>
        <dbReference type="Pfam" id="PF14881"/>
    </source>
</evidence>
<dbReference type="Pfam" id="PF10644">
    <property type="entry name" value="Misat_Tub_SegII"/>
    <property type="match status" value="1"/>
</dbReference>
<dbReference type="Gene3D" id="3.40.50.1440">
    <property type="entry name" value="Tubulin/FtsZ, GTPase domain"/>
    <property type="match status" value="1"/>
</dbReference>
<dbReference type="Pfam" id="PF14881">
    <property type="entry name" value="Tubulin_3"/>
    <property type="match status" value="1"/>
</dbReference>
<accession>A0AAD2HZZ3</accession>
<keyword evidence="9" id="KW-1185">Reference proteome</keyword>
<evidence type="ECO:0000256" key="1">
    <source>
        <dbReference type="ARBA" id="ARBA00003757"/>
    </source>
</evidence>
<feature type="domain" description="DML1/Misato tubulin" evidence="7">
    <location>
        <begin position="373"/>
        <end position="558"/>
    </location>
</feature>
<evidence type="ECO:0000256" key="2">
    <source>
        <dbReference type="ARBA" id="ARBA00004173"/>
    </source>
</evidence>
<evidence type="ECO:0000313" key="9">
    <source>
        <dbReference type="Proteomes" id="UP001295794"/>
    </source>
</evidence>
<dbReference type="SUPFAM" id="SSF52490">
    <property type="entry name" value="Tubulin nucleotide-binding domain-like"/>
    <property type="match status" value="1"/>
</dbReference>
<evidence type="ECO:0000256" key="3">
    <source>
        <dbReference type="ARBA" id="ARBA00008507"/>
    </source>
</evidence>
<keyword evidence="4" id="KW-0496">Mitochondrion</keyword>
<sequence length="760" mass="84104">MLWSDIRNVADAHRLLEAVRARALPLVRRRLLPHERAGLSSGNVFVWEESAEEGDDGGLVRWTDGRRWYVLFIPLSRDPPRMKGSVHRRSQSKMRGDFLFYEEKIATTQAERTAKAVRRANKASYSPVDLPGPPKRKDRPTQTNGLIKQTFSVVVHVPHSFQVRKWHIVAYLSAESIAELPIVDDYEHLRHFHPPDGIFTTARNLTGLLTPATWNESPPSKSSQSDDADSRESSRSPVTPYAAIQSTAEPHGPQFSALARVTLGSLEVSDPSLVLPLPVFMREDLALLGDSAGESILCPRLLAFDYKARFGTLNQANALGEIAEEAEDIDSSLWTGAPIEYKQERVTKSQYQDDLDKEDLDEGVAQDAATAQLKDVRYWPDFNRLYYAPRTLQQIPDLAEWESKEGDWAFGGDLFTRYDEDNDLMDGAVRLFVEECETIQGMHIMHDTASFGSFVNSLMLSLRDEFTKLPMITLPLLSDAVPQISLEDKSAVRKAVNDAFVLRSLSELSSMTVALQSPTTWSDAVCRNECIQAGQAHIYHTSAILSTNVETATLPLRLRRQNEPLHSFCGQLAYHSGVPFAELGGVFLGDNNPDRLRQIYNFSSSSGSFVDGGFRRDVTRGFSRSAMSSYTEFLDRTGNAGIVSSLHAPAYPLPSSFPAFFTSDAAESSAGLGSGGVLRLSRPRSTAVLSTVGTSRETVQLFAGCAKFLDDKLQRRFPVDSLGIDVDEMKELANDLWTLHDTAGGDSGGDVDVDSIGEDE</sequence>
<comment type="similarity">
    <text evidence="3">Belongs to the misato family.</text>
</comment>
<dbReference type="GO" id="GO:0007005">
    <property type="term" value="P:mitochondrion organization"/>
    <property type="evidence" value="ECO:0007669"/>
    <property type="project" value="InterPro"/>
</dbReference>
<dbReference type="Pfam" id="PF09729">
    <property type="entry name" value="Gti1_Pac2"/>
    <property type="match status" value="1"/>
</dbReference>
<feature type="compositionally biased region" description="Polar residues" evidence="5">
    <location>
        <begin position="212"/>
        <end position="221"/>
    </location>
</feature>
<feature type="domain" description="Misato Segment II tubulin-like" evidence="6">
    <location>
        <begin position="292"/>
        <end position="357"/>
    </location>
</feature>
<dbReference type="PANTHER" id="PTHR13391">
    <property type="entry name" value="MITOCHONDRIAL DISTRIBUTION REGULATOR MISATO"/>
    <property type="match status" value="1"/>
</dbReference>
<feature type="region of interest" description="Disordered" evidence="5">
    <location>
        <begin position="210"/>
        <end position="240"/>
    </location>
</feature>
<evidence type="ECO:0000256" key="4">
    <source>
        <dbReference type="ARBA" id="ARBA00023128"/>
    </source>
</evidence>
<name>A0AAD2HZZ3_9AGAR</name>
<comment type="subcellular location">
    <subcellularLocation>
        <location evidence="2">Mitochondrion</location>
    </subcellularLocation>
</comment>
<dbReference type="PANTHER" id="PTHR13391:SF0">
    <property type="entry name" value="PROTEIN MISATO HOMOLOG 1"/>
    <property type="match status" value="1"/>
</dbReference>
<comment type="caution">
    <text evidence="8">The sequence shown here is derived from an EMBL/GenBank/DDBJ whole genome shotgun (WGS) entry which is preliminary data.</text>
</comment>
<evidence type="ECO:0000259" key="6">
    <source>
        <dbReference type="Pfam" id="PF10644"/>
    </source>
</evidence>
<protein>
    <submittedName>
        <fullName evidence="8">Uncharacterized protein</fullName>
    </submittedName>
</protein>
<dbReference type="InterPro" id="IPR019605">
    <property type="entry name" value="Misato_II_tubulin-like"/>
</dbReference>
<dbReference type="AlphaFoldDB" id="A0AAD2HZZ3"/>
<dbReference type="GO" id="GO:0005739">
    <property type="term" value="C:mitochondrion"/>
    <property type="evidence" value="ECO:0007669"/>
    <property type="project" value="UniProtKB-SubCell"/>
</dbReference>
<gene>
    <name evidence="8" type="ORF">MYCIT1_LOCUS37749</name>
</gene>
<organism evidence="8 9">
    <name type="scientific">Mycena citricolor</name>
    <dbReference type="NCBI Taxonomy" id="2018698"/>
    <lineage>
        <taxon>Eukaryota</taxon>
        <taxon>Fungi</taxon>
        <taxon>Dikarya</taxon>
        <taxon>Basidiomycota</taxon>
        <taxon>Agaricomycotina</taxon>
        <taxon>Agaricomycetes</taxon>
        <taxon>Agaricomycetidae</taxon>
        <taxon>Agaricales</taxon>
        <taxon>Marasmiineae</taxon>
        <taxon>Mycenaceae</taxon>
        <taxon>Mycena</taxon>
    </lineage>
</organism>
<evidence type="ECO:0000256" key="5">
    <source>
        <dbReference type="SAM" id="MobiDB-lite"/>
    </source>
</evidence>
<dbReference type="EMBL" id="CAVNYO010000480">
    <property type="protein sequence ID" value="CAK5284476.1"/>
    <property type="molecule type" value="Genomic_DNA"/>
</dbReference>
<feature type="region of interest" description="Disordered" evidence="5">
    <location>
        <begin position="117"/>
        <end position="142"/>
    </location>
</feature>
<dbReference type="InterPro" id="IPR036525">
    <property type="entry name" value="Tubulin/FtsZ_GTPase_sf"/>
</dbReference>
<comment type="function">
    <text evidence="1">Involved in the partitioning of the mitochondrial organelle and mitochondrial DNA (mtDNA) inheritance.</text>
</comment>
<dbReference type="InterPro" id="IPR018608">
    <property type="entry name" value="Gti1/Pac2"/>
</dbReference>
<dbReference type="InterPro" id="IPR029209">
    <property type="entry name" value="DML1/Misato_tubulin"/>
</dbReference>